<evidence type="ECO:0000313" key="3">
    <source>
        <dbReference type="Proteomes" id="UP000649289"/>
    </source>
</evidence>
<evidence type="ECO:0000313" key="2">
    <source>
        <dbReference type="EMBL" id="MBD3914325.1"/>
    </source>
</evidence>
<reference evidence="2 3" key="1">
    <citation type="submission" date="2020-09" db="EMBL/GenBank/DDBJ databases">
        <title>novel species in genus Nocardioides.</title>
        <authorList>
            <person name="Zhang G."/>
        </authorList>
    </citation>
    <scope>NUCLEOTIDE SEQUENCE [LARGE SCALE GENOMIC DNA]</scope>
    <source>
        <strain evidence="2 3">19197</strain>
    </source>
</reference>
<evidence type="ECO:0000256" key="1">
    <source>
        <dbReference type="SAM" id="Coils"/>
    </source>
</evidence>
<dbReference type="Gene3D" id="3.60.10.10">
    <property type="entry name" value="Endonuclease/exonuclease/phosphatase"/>
    <property type="match status" value="1"/>
</dbReference>
<comment type="caution">
    <text evidence="2">The sequence shown here is derived from an EMBL/GenBank/DDBJ whole genome shotgun (WGS) entry which is preliminary data.</text>
</comment>
<accession>A0ABR8MHZ4</accession>
<sequence length="384" mass="40854">MPSHRAASRRAAKPARPSWRLLVPACAVTGVMVVSLLLLPGSEDQPTIGAASSSISAAEVAATHTPGASRSARREAGPVILKARRAVPLDNAAARQGVSVIKERKRQARIKVRKARQKAKRERRAARRAARLAAMAKTSTFRVGSLNVLGSQHTRGGARGYGPGTTRAAMAADLVMNRGIDVLTMSEVQDDQLGVLTNQLGGYSIWPQQTLGNNTQRLQIAWRSDKFEMLDSGSVSFTFTSQVIPMPYVLLKDRSTGAQFWVISIHQSAGGLQAQRDASTVVAINLMKQLMAESGKPVIIGGDMNEHTKFFYSVCNATGFLAANGGGAGCTLPPPPLRVDWIMGGGGDGVSFSGYVQDGATLGRISDHYMIHAQVSVTDPGDKP</sequence>
<keyword evidence="1" id="KW-0175">Coiled coil</keyword>
<gene>
    <name evidence="2" type="ORF">IEZ25_06830</name>
</gene>
<feature type="coiled-coil region" evidence="1">
    <location>
        <begin position="98"/>
        <end position="132"/>
    </location>
</feature>
<evidence type="ECO:0008006" key="4">
    <source>
        <dbReference type="Google" id="ProtNLM"/>
    </source>
</evidence>
<dbReference type="RefSeq" id="WP_191198634.1">
    <property type="nucleotide sequence ID" value="NZ_BAAAPA010000003.1"/>
</dbReference>
<dbReference type="InterPro" id="IPR036691">
    <property type="entry name" value="Endo/exonu/phosph_ase_sf"/>
</dbReference>
<name>A0ABR8MHZ4_9ACTN</name>
<organism evidence="2 3">
    <name type="scientific">Nocardioides hwasunensis</name>
    <dbReference type="NCBI Taxonomy" id="397258"/>
    <lineage>
        <taxon>Bacteria</taxon>
        <taxon>Bacillati</taxon>
        <taxon>Actinomycetota</taxon>
        <taxon>Actinomycetes</taxon>
        <taxon>Propionibacteriales</taxon>
        <taxon>Nocardioidaceae</taxon>
        <taxon>Nocardioides</taxon>
    </lineage>
</organism>
<dbReference type="Proteomes" id="UP000649289">
    <property type="component" value="Unassembled WGS sequence"/>
</dbReference>
<keyword evidence="3" id="KW-1185">Reference proteome</keyword>
<proteinExistence type="predicted"/>
<dbReference type="EMBL" id="JACXYY010000002">
    <property type="protein sequence ID" value="MBD3914325.1"/>
    <property type="molecule type" value="Genomic_DNA"/>
</dbReference>
<protein>
    <recommendedName>
        <fullName evidence="4">Endonuclease/exonuclease/phosphatase domain-containing protein</fullName>
    </recommendedName>
</protein>
<dbReference type="SUPFAM" id="SSF56219">
    <property type="entry name" value="DNase I-like"/>
    <property type="match status" value="1"/>
</dbReference>